<dbReference type="InterPro" id="IPR002523">
    <property type="entry name" value="MgTranspt_CorA/ZnTranspt_ZntB"/>
</dbReference>
<evidence type="ECO:0000256" key="9">
    <source>
        <dbReference type="ARBA" id="ARBA00023136"/>
    </source>
</evidence>
<name>A0A1W6B1J7_9GAMM</name>
<evidence type="ECO:0000256" key="5">
    <source>
        <dbReference type="ARBA" id="ARBA00022692"/>
    </source>
</evidence>
<dbReference type="AlphaFoldDB" id="A0A1W6B1J7"/>
<evidence type="ECO:0000256" key="1">
    <source>
        <dbReference type="ARBA" id="ARBA00004651"/>
    </source>
</evidence>
<keyword evidence="14" id="KW-1185">Reference proteome</keyword>
<keyword evidence="7 12" id="KW-1133">Transmembrane helix</keyword>
<dbReference type="InterPro" id="IPR045861">
    <property type="entry name" value="CorA_cytoplasmic_dom"/>
</dbReference>
<comment type="subcellular location">
    <subcellularLocation>
        <location evidence="1">Cell membrane</location>
        <topology evidence="1">Multi-pass membrane protein</topology>
    </subcellularLocation>
</comment>
<reference evidence="13 14" key="1">
    <citation type="submission" date="2017-02" db="EMBL/GenBank/DDBJ databases">
        <title>Complete genome sequence of the drought resistance-promoting endophyte Pantoea alhagi LTYR-11Z.</title>
        <authorList>
            <person name="Zhang L."/>
        </authorList>
    </citation>
    <scope>NUCLEOTIDE SEQUENCE [LARGE SCALE GENOMIC DNA]</scope>
    <source>
        <strain evidence="13 14">LTYR-11Z</strain>
    </source>
</reference>
<feature type="transmembrane region" description="Helical" evidence="12">
    <location>
        <begin position="296"/>
        <end position="316"/>
    </location>
</feature>
<gene>
    <name evidence="13" type="ORF">B1H58_02345</name>
</gene>
<keyword evidence="9 12" id="KW-0472">Membrane</keyword>
<dbReference type="Gene3D" id="3.30.460.20">
    <property type="entry name" value="CorA soluble domain-like"/>
    <property type="match status" value="1"/>
</dbReference>
<evidence type="ECO:0000256" key="7">
    <source>
        <dbReference type="ARBA" id="ARBA00022989"/>
    </source>
</evidence>
<evidence type="ECO:0000256" key="2">
    <source>
        <dbReference type="ARBA" id="ARBA00009765"/>
    </source>
</evidence>
<dbReference type="GO" id="GO:0015087">
    <property type="term" value="F:cobalt ion transmembrane transporter activity"/>
    <property type="evidence" value="ECO:0007669"/>
    <property type="project" value="TreeGrafter"/>
</dbReference>
<dbReference type="OrthoDB" id="9803416at2"/>
<dbReference type="SUPFAM" id="SSF143865">
    <property type="entry name" value="CorA soluble domain-like"/>
    <property type="match status" value="1"/>
</dbReference>
<dbReference type="FunFam" id="1.20.58.340:FF:000004">
    <property type="entry name" value="Magnesium transport protein CorA"/>
    <property type="match status" value="1"/>
</dbReference>
<keyword evidence="4" id="KW-1003">Cell membrane</keyword>
<dbReference type="EMBL" id="CP019706">
    <property type="protein sequence ID" value="ARJ40948.1"/>
    <property type="molecule type" value="Genomic_DNA"/>
</dbReference>
<evidence type="ECO:0000256" key="6">
    <source>
        <dbReference type="ARBA" id="ARBA00022842"/>
    </source>
</evidence>
<dbReference type="KEGG" id="palh:B1H58_02345"/>
<dbReference type="PANTHER" id="PTHR46494">
    <property type="entry name" value="CORA FAMILY METAL ION TRANSPORTER (EUROFUNG)"/>
    <property type="match status" value="1"/>
</dbReference>
<dbReference type="GO" id="GO:0000287">
    <property type="term" value="F:magnesium ion binding"/>
    <property type="evidence" value="ECO:0007669"/>
    <property type="project" value="TreeGrafter"/>
</dbReference>
<evidence type="ECO:0000256" key="4">
    <source>
        <dbReference type="ARBA" id="ARBA00022475"/>
    </source>
</evidence>
<keyword evidence="5 12" id="KW-0812">Transmembrane</keyword>
<dbReference type="Pfam" id="PF01544">
    <property type="entry name" value="CorA"/>
    <property type="match status" value="1"/>
</dbReference>
<dbReference type="Proteomes" id="UP000192900">
    <property type="component" value="Chromosome"/>
</dbReference>
<evidence type="ECO:0000313" key="13">
    <source>
        <dbReference type="EMBL" id="ARJ40948.1"/>
    </source>
</evidence>
<evidence type="ECO:0000256" key="12">
    <source>
        <dbReference type="SAM" id="Phobius"/>
    </source>
</evidence>
<keyword evidence="8" id="KW-0406">Ion transport</keyword>
<evidence type="ECO:0000256" key="10">
    <source>
        <dbReference type="ARBA" id="ARBA00034269"/>
    </source>
</evidence>
<accession>A0A1W6B1J7</accession>
<dbReference type="CDD" id="cd12830">
    <property type="entry name" value="MtCorA-like"/>
    <property type="match status" value="1"/>
</dbReference>
<dbReference type="STRING" id="1891675.B1H58_02345"/>
<dbReference type="GO" id="GO:0050897">
    <property type="term" value="F:cobalt ion binding"/>
    <property type="evidence" value="ECO:0007669"/>
    <property type="project" value="TreeGrafter"/>
</dbReference>
<dbReference type="GO" id="GO:0005886">
    <property type="term" value="C:plasma membrane"/>
    <property type="evidence" value="ECO:0007669"/>
    <property type="project" value="UniProtKB-SubCell"/>
</dbReference>
<organism evidence="13 14">
    <name type="scientific">Pantoea alhagi</name>
    <dbReference type="NCBI Taxonomy" id="1891675"/>
    <lineage>
        <taxon>Bacteria</taxon>
        <taxon>Pseudomonadati</taxon>
        <taxon>Pseudomonadota</taxon>
        <taxon>Gammaproteobacteria</taxon>
        <taxon>Enterobacterales</taxon>
        <taxon>Erwiniaceae</taxon>
        <taxon>Pantoea</taxon>
    </lineage>
</organism>
<comment type="similarity">
    <text evidence="2">Belongs to the CorA metal ion transporter (MIT) (TC 1.A.35) family.</text>
</comment>
<sequence length="322" mass="36688">MVVNSIVYRNGERGEVIAPENISDIINEPDAFIWLGLYQPDPPFMKKMQEEFGLHELAIEDALTAHQRPKIEQYGESLFIVLKTAHLTEENRIEFGETHFFVSEKFLITVRHGASDSYAPIRLRAEERSEMLGKGVGFPLYCIFDFIVDNYSNITAALGGRINELEGAMFRTEFDRRSVQEVYTLRRQLLALRNAAMPVDEICNQLIRLHENIIPKPLRAYIRDVQDHAHHVVTDTDDMREILTNAMHVNLALVTVQQNEVVKKLAGWGAILVIPTVIFSMYGMNFESMPELHSPFGYPLAIGGTLAACGALYLRLKRARWL</sequence>
<dbReference type="InterPro" id="IPR045863">
    <property type="entry name" value="CorA_TM1_TM2"/>
</dbReference>
<dbReference type="Gene3D" id="1.20.58.340">
    <property type="entry name" value="Magnesium transport protein CorA, transmembrane region"/>
    <property type="match status" value="2"/>
</dbReference>
<proteinExistence type="inferred from homology"/>
<dbReference type="SUPFAM" id="SSF144083">
    <property type="entry name" value="Magnesium transport protein CorA, transmembrane region"/>
    <property type="match status" value="1"/>
</dbReference>
<feature type="transmembrane region" description="Helical" evidence="12">
    <location>
        <begin position="265"/>
        <end position="284"/>
    </location>
</feature>
<keyword evidence="6" id="KW-0460">Magnesium</keyword>
<dbReference type="GO" id="GO:0015095">
    <property type="term" value="F:magnesium ion transmembrane transporter activity"/>
    <property type="evidence" value="ECO:0007669"/>
    <property type="project" value="TreeGrafter"/>
</dbReference>
<evidence type="ECO:0000256" key="8">
    <source>
        <dbReference type="ARBA" id="ARBA00023065"/>
    </source>
</evidence>
<evidence type="ECO:0000313" key="14">
    <source>
        <dbReference type="Proteomes" id="UP000192900"/>
    </source>
</evidence>
<protein>
    <submittedName>
        <fullName evidence="13">Magnesium transporter CorA</fullName>
    </submittedName>
</protein>
<evidence type="ECO:0000256" key="3">
    <source>
        <dbReference type="ARBA" id="ARBA00022448"/>
    </source>
</evidence>
<keyword evidence="3" id="KW-0813">Transport</keyword>
<evidence type="ECO:0000256" key="11">
    <source>
        <dbReference type="ARBA" id="ARBA00045497"/>
    </source>
</evidence>
<dbReference type="RefSeq" id="WP_085067797.1">
    <property type="nucleotide sequence ID" value="NZ_CP019706.1"/>
</dbReference>
<dbReference type="PANTHER" id="PTHR46494:SF1">
    <property type="entry name" value="CORA FAMILY METAL ION TRANSPORTER (EUROFUNG)"/>
    <property type="match status" value="1"/>
</dbReference>
<comment type="function">
    <text evidence="11">Mediates influx of magnesium ions. Alternates between open and closed states. Activated by low cytoplasmic Mg(2+) levels. Inactive when cytoplasmic Mg(2+) levels are high.</text>
</comment>
<comment type="catalytic activity">
    <reaction evidence="10">
        <text>Mg(2+)(in) = Mg(2+)(out)</text>
        <dbReference type="Rhea" id="RHEA:29827"/>
        <dbReference type="ChEBI" id="CHEBI:18420"/>
    </reaction>
</comment>